<comment type="caution">
    <text evidence="1">The sequence shown here is derived from an EMBL/GenBank/DDBJ whole genome shotgun (WGS) entry which is preliminary data.</text>
</comment>
<dbReference type="Proteomes" id="UP001177021">
    <property type="component" value="Unassembled WGS sequence"/>
</dbReference>
<name>A0ACB0IR24_TRIPR</name>
<accession>A0ACB0IR24</accession>
<dbReference type="EMBL" id="CASHSV030000002">
    <property type="protein sequence ID" value="CAJ2634359.1"/>
    <property type="molecule type" value="Genomic_DNA"/>
</dbReference>
<sequence>MSTSKKTTSDSSFKGYHETNQTQMCLSSLILQRNNNTLPNGEKRGRRKQTEPGRFLGVRRRPWGRYAAEIRDPTTKERHWLGTFDTAQEAALAYDRAAISMKGNQARTNFIYSDTINFHTLVSSPLDLQVQVQHTLLPSSQETNQNSTLFQLNTPHTTSRNDQNSFSLNNSSTFDHEKTENESSTHHDENFFFTNETKNNSGYLECIVPDNCLRNTSNDQKVSNNGESNRFLMEGESHFGMASFSEEMPTRVSSFSEFSCYPSEISEGFLDWNSNELSAIFNNNPLRVEDECMDTLYPNYPIIENLSPSYVMMNDQSTSSTNYSPSLEFGYPLF</sequence>
<keyword evidence="2" id="KW-1185">Reference proteome</keyword>
<protein>
    <submittedName>
        <fullName evidence="1">Uncharacterized protein</fullName>
    </submittedName>
</protein>
<gene>
    <name evidence="1" type="ORF">MILVUS5_LOCUS5288</name>
</gene>
<organism evidence="1 2">
    <name type="scientific">Trifolium pratense</name>
    <name type="common">Red clover</name>
    <dbReference type="NCBI Taxonomy" id="57577"/>
    <lineage>
        <taxon>Eukaryota</taxon>
        <taxon>Viridiplantae</taxon>
        <taxon>Streptophyta</taxon>
        <taxon>Embryophyta</taxon>
        <taxon>Tracheophyta</taxon>
        <taxon>Spermatophyta</taxon>
        <taxon>Magnoliopsida</taxon>
        <taxon>eudicotyledons</taxon>
        <taxon>Gunneridae</taxon>
        <taxon>Pentapetalae</taxon>
        <taxon>rosids</taxon>
        <taxon>fabids</taxon>
        <taxon>Fabales</taxon>
        <taxon>Fabaceae</taxon>
        <taxon>Papilionoideae</taxon>
        <taxon>50 kb inversion clade</taxon>
        <taxon>NPAAA clade</taxon>
        <taxon>Hologalegina</taxon>
        <taxon>IRL clade</taxon>
        <taxon>Trifolieae</taxon>
        <taxon>Trifolium</taxon>
    </lineage>
</organism>
<reference evidence="1" key="1">
    <citation type="submission" date="2023-10" db="EMBL/GenBank/DDBJ databases">
        <authorList>
            <person name="Rodriguez Cubillos JULIANA M."/>
            <person name="De Vega J."/>
        </authorList>
    </citation>
    <scope>NUCLEOTIDE SEQUENCE</scope>
</reference>
<proteinExistence type="predicted"/>
<evidence type="ECO:0000313" key="2">
    <source>
        <dbReference type="Proteomes" id="UP001177021"/>
    </source>
</evidence>
<evidence type="ECO:0000313" key="1">
    <source>
        <dbReference type="EMBL" id="CAJ2634359.1"/>
    </source>
</evidence>